<evidence type="ECO:0000313" key="3">
    <source>
        <dbReference type="Proteomes" id="UP001595987"/>
    </source>
</evidence>
<name>A0ABV9JE85_9LACT</name>
<comment type="caution">
    <text evidence="2">The sequence shown here is derived from an EMBL/GenBank/DDBJ whole genome shotgun (WGS) entry which is preliminary data.</text>
</comment>
<dbReference type="Pfam" id="PF04991">
    <property type="entry name" value="LicD"/>
    <property type="match status" value="1"/>
</dbReference>
<dbReference type="GO" id="GO:0016740">
    <property type="term" value="F:transferase activity"/>
    <property type="evidence" value="ECO:0007669"/>
    <property type="project" value="UniProtKB-KW"/>
</dbReference>
<sequence>MTYLEEVHKRALEIQKEIDLFCVKNDIPYFLIGGSLLGAVRHQGFIPWDDDIDIGMLRKDYEKFMSLWKDTENYELLEYRKQKDFSRPQAKISDKHSKIKVWSSRDDDDYQMGVFVDIFPIDIVSDDFQRVGKTYSKIKRYITILNNRKLSRIASPKDMPFIQKISLLTFKTIAFVMYKILGRKYLINKIYKLSTESSGNYIINFSTSYKFTQELFPLEYVDKIIQHKFESESFPIPAEYNKMLEIQYGPDYMKIPDNINPNTHHGFDYLEIDDIEYIVDGKLI</sequence>
<dbReference type="PANTHER" id="PTHR43404">
    <property type="entry name" value="LIPOPOLYSACCHARIDE CHOLINEPHOSPHOTRANSFERASE LICD"/>
    <property type="match status" value="1"/>
</dbReference>
<dbReference type="EMBL" id="JBHSGD010000007">
    <property type="protein sequence ID" value="MFC4653057.1"/>
    <property type="molecule type" value="Genomic_DNA"/>
</dbReference>
<feature type="domain" description="LicD/FKTN/FKRP nucleotidyltransferase" evidence="1">
    <location>
        <begin position="22"/>
        <end position="249"/>
    </location>
</feature>
<dbReference type="Proteomes" id="UP001595987">
    <property type="component" value="Unassembled WGS sequence"/>
</dbReference>
<dbReference type="PANTHER" id="PTHR43404:SF2">
    <property type="entry name" value="LIPOPOLYSACCHARIDE CHOLINEPHOSPHOTRANSFERASE LICD"/>
    <property type="match status" value="1"/>
</dbReference>
<accession>A0ABV9JE85</accession>
<protein>
    <submittedName>
        <fullName evidence="2">Phosphorylcholine transferase LicD</fullName>
    </submittedName>
</protein>
<dbReference type="RefSeq" id="WP_213536787.1">
    <property type="nucleotide sequence ID" value="NZ_BOVQ01000009.1"/>
</dbReference>
<gene>
    <name evidence="2" type="ORF">ACFO26_09065</name>
</gene>
<dbReference type="InterPro" id="IPR007074">
    <property type="entry name" value="LicD/FKTN/FKRP_NTP_transf"/>
</dbReference>
<evidence type="ECO:0000313" key="2">
    <source>
        <dbReference type="EMBL" id="MFC4653057.1"/>
    </source>
</evidence>
<dbReference type="InterPro" id="IPR052942">
    <property type="entry name" value="LPS_cholinephosphotransferase"/>
</dbReference>
<keyword evidence="3" id="KW-1185">Reference proteome</keyword>
<reference evidence="3" key="1">
    <citation type="journal article" date="2019" name="Int. J. Syst. Evol. Microbiol.">
        <title>The Global Catalogue of Microorganisms (GCM) 10K type strain sequencing project: providing services to taxonomists for standard genome sequencing and annotation.</title>
        <authorList>
            <consortium name="The Broad Institute Genomics Platform"/>
            <consortium name="The Broad Institute Genome Sequencing Center for Infectious Disease"/>
            <person name="Wu L."/>
            <person name="Ma J."/>
        </authorList>
    </citation>
    <scope>NUCLEOTIDE SEQUENCE [LARGE SCALE GENOMIC DNA]</scope>
    <source>
        <strain evidence="3">CCUG 63287</strain>
    </source>
</reference>
<evidence type="ECO:0000259" key="1">
    <source>
        <dbReference type="Pfam" id="PF04991"/>
    </source>
</evidence>
<organism evidence="2 3">
    <name type="scientific">Lactococcus nasutitermitis</name>
    <dbReference type="NCBI Taxonomy" id="1652957"/>
    <lineage>
        <taxon>Bacteria</taxon>
        <taxon>Bacillati</taxon>
        <taxon>Bacillota</taxon>
        <taxon>Bacilli</taxon>
        <taxon>Lactobacillales</taxon>
        <taxon>Streptococcaceae</taxon>
        <taxon>Lactococcus</taxon>
    </lineage>
</organism>
<proteinExistence type="predicted"/>
<keyword evidence="2" id="KW-0808">Transferase</keyword>